<accession>A0A064CD45</accession>
<dbReference type="AlphaFoldDB" id="A0A064CD45"/>
<sequence>MPGDLLRFVGGPTPYSSWWLWLAIILLVVVIVWYAAVFVVTLPSDRLRELPAFGDLHARLTRRRFAGGIRRIIESRRRGELSDAQAYDQMSHTVRSFLHQATGVRAQYLHVNEIAAGTLSPAAPLIAALRDARFDAGTDADPDRLGAQAEELIRSWT</sequence>
<reference evidence="2" key="1">
    <citation type="submission" date="2014-05" db="EMBL/GenBank/DDBJ databases">
        <title>Genome sequence of Mycobacterium aromaticivorans strain JS19b1T (= DSM 45407T).</title>
        <authorList>
            <person name="Kwak Y."/>
            <person name="Park G.-S."/>
            <person name="Li Q.X."/>
            <person name="Lee S.-E."/>
            <person name="Shin J.-H."/>
        </authorList>
    </citation>
    <scope>NUCLEOTIDE SEQUENCE [LARGE SCALE GENOMIC DNA]</scope>
    <source>
        <strain evidence="2">JS19b1</strain>
    </source>
</reference>
<proteinExistence type="predicted"/>
<evidence type="ECO:0000313" key="3">
    <source>
        <dbReference type="Proteomes" id="UP000022835"/>
    </source>
</evidence>
<keyword evidence="1" id="KW-1133">Transmembrane helix</keyword>
<keyword evidence="1" id="KW-0812">Transmembrane</keyword>
<gene>
    <name evidence="2" type="ORF">Y900_001320</name>
</gene>
<organism evidence="2 3">
    <name type="scientific">Mycolicibacterium aromaticivorans JS19b1 = JCM 16368</name>
    <dbReference type="NCBI Taxonomy" id="1440774"/>
    <lineage>
        <taxon>Bacteria</taxon>
        <taxon>Bacillati</taxon>
        <taxon>Actinomycetota</taxon>
        <taxon>Actinomycetes</taxon>
        <taxon>Mycobacteriales</taxon>
        <taxon>Mycobacteriaceae</taxon>
        <taxon>Mycolicibacterium</taxon>
    </lineage>
</organism>
<dbReference type="eggNOG" id="ENOG5033G3V">
    <property type="taxonomic scope" value="Bacteria"/>
</dbReference>
<comment type="caution">
    <text evidence="2">The sequence shown here is derived from an EMBL/GenBank/DDBJ whole genome shotgun (WGS) entry which is preliminary data.</text>
</comment>
<name>A0A064CD45_9MYCO</name>
<dbReference type="RefSeq" id="WP_036338096.1">
    <property type="nucleotide sequence ID" value="NZ_JALN02000001.1"/>
</dbReference>
<protein>
    <submittedName>
        <fullName evidence="2">Uncharacterized protein</fullName>
    </submittedName>
</protein>
<dbReference type="OrthoDB" id="4639836at2"/>
<keyword evidence="3" id="KW-1185">Reference proteome</keyword>
<dbReference type="STRING" id="1440774.Y900_001320"/>
<dbReference type="Proteomes" id="UP000022835">
    <property type="component" value="Unassembled WGS sequence"/>
</dbReference>
<keyword evidence="1" id="KW-0472">Membrane</keyword>
<dbReference type="EMBL" id="JALN02000001">
    <property type="protein sequence ID" value="KDE97606.1"/>
    <property type="molecule type" value="Genomic_DNA"/>
</dbReference>
<feature type="transmembrane region" description="Helical" evidence="1">
    <location>
        <begin position="20"/>
        <end position="42"/>
    </location>
</feature>
<evidence type="ECO:0000313" key="2">
    <source>
        <dbReference type="EMBL" id="KDE97606.1"/>
    </source>
</evidence>
<evidence type="ECO:0000256" key="1">
    <source>
        <dbReference type="SAM" id="Phobius"/>
    </source>
</evidence>